<evidence type="ECO:0000256" key="1">
    <source>
        <dbReference type="SAM" id="MobiDB-lite"/>
    </source>
</evidence>
<proteinExistence type="predicted"/>
<keyword evidence="2" id="KW-1133">Transmembrane helix</keyword>
<keyword evidence="4" id="KW-1185">Reference proteome</keyword>
<reference evidence="3" key="1">
    <citation type="submission" date="2021-12" db="EMBL/GenBank/DDBJ databases">
        <title>Prjna785345.</title>
        <authorList>
            <person name="Rujirawat T."/>
            <person name="Krajaejun T."/>
        </authorList>
    </citation>
    <scope>NUCLEOTIDE SEQUENCE</scope>
    <source>
        <strain evidence="3">Pi057C3</strain>
    </source>
</reference>
<evidence type="ECO:0000256" key="2">
    <source>
        <dbReference type="SAM" id="Phobius"/>
    </source>
</evidence>
<feature type="region of interest" description="Disordered" evidence="1">
    <location>
        <begin position="1"/>
        <end position="46"/>
    </location>
</feature>
<dbReference type="AlphaFoldDB" id="A0AAD5M1K1"/>
<dbReference type="EMBL" id="JAKCXM010000687">
    <property type="protein sequence ID" value="KAJ0392223.1"/>
    <property type="molecule type" value="Genomic_DNA"/>
</dbReference>
<evidence type="ECO:0000313" key="3">
    <source>
        <dbReference type="EMBL" id="KAJ0392223.1"/>
    </source>
</evidence>
<evidence type="ECO:0008006" key="5">
    <source>
        <dbReference type="Google" id="ProtNLM"/>
    </source>
</evidence>
<feature type="compositionally biased region" description="Low complexity" evidence="1">
    <location>
        <begin position="24"/>
        <end position="37"/>
    </location>
</feature>
<sequence length="132" mass="14158">MTASTPPPSTSGAPVTQNAPSGQRAPMMPRMPRAPTAGKTPKKAGASGVAAFAGVVAFGFFSIPFVAHMLKGENFNSRDQPLNASQIRRGVYMNTGSKDVGVDKDWDFETNTYRGRRSGARAKREEGEKHDM</sequence>
<name>A0AAD5M1K1_PYTIN</name>
<dbReference type="Proteomes" id="UP001209570">
    <property type="component" value="Unassembled WGS sequence"/>
</dbReference>
<protein>
    <recommendedName>
        <fullName evidence="5">Transmembrane protein</fullName>
    </recommendedName>
</protein>
<evidence type="ECO:0000313" key="4">
    <source>
        <dbReference type="Proteomes" id="UP001209570"/>
    </source>
</evidence>
<gene>
    <name evidence="3" type="ORF">P43SY_011550</name>
</gene>
<keyword evidence="2" id="KW-0472">Membrane</keyword>
<comment type="caution">
    <text evidence="3">The sequence shown here is derived from an EMBL/GenBank/DDBJ whole genome shotgun (WGS) entry which is preliminary data.</text>
</comment>
<feature type="compositionally biased region" description="Basic and acidic residues" evidence="1">
    <location>
        <begin position="122"/>
        <end position="132"/>
    </location>
</feature>
<accession>A0AAD5M1K1</accession>
<feature type="region of interest" description="Disordered" evidence="1">
    <location>
        <begin position="110"/>
        <end position="132"/>
    </location>
</feature>
<feature type="compositionally biased region" description="Polar residues" evidence="1">
    <location>
        <begin position="12"/>
        <end position="21"/>
    </location>
</feature>
<keyword evidence="2" id="KW-0812">Transmembrane</keyword>
<organism evidence="3 4">
    <name type="scientific">Pythium insidiosum</name>
    <name type="common">Pythiosis disease agent</name>
    <dbReference type="NCBI Taxonomy" id="114742"/>
    <lineage>
        <taxon>Eukaryota</taxon>
        <taxon>Sar</taxon>
        <taxon>Stramenopiles</taxon>
        <taxon>Oomycota</taxon>
        <taxon>Peronosporomycetes</taxon>
        <taxon>Pythiales</taxon>
        <taxon>Pythiaceae</taxon>
        <taxon>Pythium</taxon>
    </lineage>
</organism>
<feature type="transmembrane region" description="Helical" evidence="2">
    <location>
        <begin position="49"/>
        <end position="70"/>
    </location>
</feature>